<feature type="domain" description="Cytochrome b5 heme-binding" evidence="6">
    <location>
        <begin position="440"/>
        <end position="517"/>
    </location>
</feature>
<dbReference type="Proteomes" id="UP001642484">
    <property type="component" value="Unassembled WGS sequence"/>
</dbReference>
<dbReference type="InterPro" id="IPR006694">
    <property type="entry name" value="Fatty_acid_hydroxylase"/>
</dbReference>
<dbReference type="EMBL" id="CAXAMN010024073">
    <property type="protein sequence ID" value="CAK9083576.1"/>
    <property type="molecule type" value="Genomic_DNA"/>
</dbReference>
<reference evidence="7 8" key="1">
    <citation type="submission" date="2024-02" db="EMBL/GenBank/DDBJ databases">
        <authorList>
            <person name="Chen Y."/>
            <person name="Shah S."/>
            <person name="Dougan E. K."/>
            <person name="Thang M."/>
            <person name="Chan C."/>
        </authorList>
    </citation>
    <scope>NUCLEOTIDE SEQUENCE [LARGE SCALE GENOMIC DNA]</scope>
</reference>
<evidence type="ECO:0000256" key="1">
    <source>
        <dbReference type="ARBA" id="ARBA00022617"/>
    </source>
</evidence>
<evidence type="ECO:0000313" key="8">
    <source>
        <dbReference type="Proteomes" id="UP001642484"/>
    </source>
</evidence>
<dbReference type="Gene3D" id="3.10.120.10">
    <property type="entry name" value="Cytochrome b5-like heme/steroid binding domain"/>
    <property type="match status" value="1"/>
</dbReference>
<keyword evidence="8" id="KW-1185">Reference proteome</keyword>
<dbReference type="PANTHER" id="PTHR19359">
    <property type="entry name" value="CYTOCHROME B5"/>
    <property type="match status" value="1"/>
</dbReference>
<evidence type="ECO:0000259" key="6">
    <source>
        <dbReference type="PROSITE" id="PS50255"/>
    </source>
</evidence>
<dbReference type="InterPro" id="IPR050668">
    <property type="entry name" value="Cytochrome_b5"/>
</dbReference>
<gene>
    <name evidence="7" type="ORF">CCMP2556_LOCUS40726</name>
</gene>
<name>A0ABP0Q9D4_9DINO</name>
<evidence type="ECO:0000256" key="2">
    <source>
        <dbReference type="ARBA" id="ARBA00022723"/>
    </source>
</evidence>
<feature type="transmembrane region" description="Helical" evidence="5">
    <location>
        <begin position="204"/>
        <end position="225"/>
    </location>
</feature>
<sequence length="524" mass="58952">MACLKALIPMSLQQVLPLWKQIIGLYFSVVFRFSEVHRDLPSGQLMEHLDTVEREQLRLPKAFAEDFNRRFGEVTKRILQVCEDEPDFSTILASSFVVRALECLACWACGCWGLLVGPLQFVVAPLSFTGSFIRFLTNVSDCLLHYACSFVVALAFVLTGHNRGPMMTIDTRFVVGFLSIDFLLNCLVYVVTSERFGAQRLLLHAAYGTFNTKTYFFVVLGSLFGYRFDLRVVILTGLLTLAVKSYGLHKTILKGCGWPCFPVCFYVEHRIGHLPVVYQHAHKMHHYLHDTTAFDAHIYGSGMNEEFFWIWAEVLPCLLCPSLFFPYFLNFDTLYMSLTNKPAHTRTCEGSCWSMAEDNFHADHHTLHRANYGSALGVLLDFYFGTQGSQTKGAGGLAYQRSEEGDQIVLQVQRAQGPLSVPQNQPPKMEEDLHVIRDAKLVVTEEQLAAHHSDETGVWIALKGGVYDVSAFHRIHPGGSQIILDHAGTDATDVFTQVGHSQKAKAMAAKRLIGRLKGRRSERL</sequence>
<proteinExistence type="inferred from homology"/>
<keyword evidence="5" id="KW-1133">Transmembrane helix</keyword>
<accession>A0ABP0Q9D4</accession>
<keyword evidence="3" id="KW-0408">Iron</keyword>
<feature type="transmembrane region" description="Helical" evidence="5">
    <location>
        <begin position="308"/>
        <end position="329"/>
    </location>
</feature>
<dbReference type="Pfam" id="PF04116">
    <property type="entry name" value="FA_hydroxylase"/>
    <property type="match status" value="1"/>
</dbReference>
<dbReference type="SUPFAM" id="SSF55856">
    <property type="entry name" value="Cytochrome b5-like heme/steroid binding domain"/>
    <property type="match status" value="1"/>
</dbReference>
<feature type="transmembrane region" description="Helical" evidence="5">
    <location>
        <begin position="173"/>
        <end position="192"/>
    </location>
</feature>
<keyword evidence="2" id="KW-0479">Metal-binding</keyword>
<feature type="transmembrane region" description="Helical" evidence="5">
    <location>
        <begin position="143"/>
        <end position="161"/>
    </location>
</feature>
<dbReference type="PRINTS" id="PR00363">
    <property type="entry name" value="CYTOCHROMEB5"/>
</dbReference>
<keyword evidence="1" id="KW-0349">Heme</keyword>
<evidence type="ECO:0000256" key="3">
    <source>
        <dbReference type="ARBA" id="ARBA00023004"/>
    </source>
</evidence>
<evidence type="ECO:0000313" key="7">
    <source>
        <dbReference type="EMBL" id="CAK9083576.1"/>
    </source>
</evidence>
<evidence type="ECO:0000256" key="4">
    <source>
        <dbReference type="ARBA" id="ARBA00038168"/>
    </source>
</evidence>
<dbReference type="InterPro" id="IPR036400">
    <property type="entry name" value="Cyt_B5-like_heme/steroid_sf"/>
</dbReference>
<keyword evidence="5" id="KW-0812">Transmembrane</keyword>
<comment type="caution">
    <text evidence="7">The sequence shown here is derived from an EMBL/GenBank/DDBJ whole genome shotgun (WGS) entry which is preliminary data.</text>
</comment>
<comment type="similarity">
    <text evidence="4">Belongs to the cytochrome b5 family.</text>
</comment>
<dbReference type="Pfam" id="PF00173">
    <property type="entry name" value="Cyt-b5"/>
    <property type="match status" value="1"/>
</dbReference>
<evidence type="ECO:0000256" key="5">
    <source>
        <dbReference type="SAM" id="Phobius"/>
    </source>
</evidence>
<keyword evidence="5" id="KW-0472">Membrane</keyword>
<protein>
    <recommendedName>
        <fullName evidence="6">Cytochrome b5 heme-binding domain-containing protein</fullName>
    </recommendedName>
</protein>
<dbReference type="SMART" id="SM01117">
    <property type="entry name" value="Cyt-b5"/>
    <property type="match status" value="1"/>
</dbReference>
<organism evidence="7 8">
    <name type="scientific">Durusdinium trenchii</name>
    <dbReference type="NCBI Taxonomy" id="1381693"/>
    <lineage>
        <taxon>Eukaryota</taxon>
        <taxon>Sar</taxon>
        <taxon>Alveolata</taxon>
        <taxon>Dinophyceae</taxon>
        <taxon>Suessiales</taxon>
        <taxon>Symbiodiniaceae</taxon>
        <taxon>Durusdinium</taxon>
    </lineage>
</organism>
<feature type="transmembrane region" description="Helical" evidence="5">
    <location>
        <begin position="104"/>
        <end position="123"/>
    </location>
</feature>
<dbReference type="InterPro" id="IPR001199">
    <property type="entry name" value="Cyt_B5-like_heme/steroid-bd"/>
</dbReference>
<dbReference type="PROSITE" id="PS50255">
    <property type="entry name" value="CYTOCHROME_B5_2"/>
    <property type="match status" value="1"/>
</dbReference>